<sequence length="41" mass="4921">MGDEKGVRDGVIKILQKDEKLTLTQWGMILTYLYMRYQKEQ</sequence>
<organism evidence="1">
    <name type="scientific">marine sediment metagenome</name>
    <dbReference type="NCBI Taxonomy" id="412755"/>
    <lineage>
        <taxon>unclassified sequences</taxon>
        <taxon>metagenomes</taxon>
        <taxon>ecological metagenomes</taxon>
    </lineage>
</organism>
<dbReference type="AlphaFoldDB" id="X1AV75"/>
<reference evidence="1" key="1">
    <citation type="journal article" date="2014" name="Front. Microbiol.">
        <title>High frequency of phylogenetically diverse reductive dehalogenase-homologous genes in deep subseafloor sedimentary metagenomes.</title>
        <authorList>
            <person name="Kawai M."/>
            <person name="Futagami T."/>
            <person name="Toyoda A."/>
            <person name="Takaki Y."/>
            <person name="Nishi S."/>
            <person name="Hori S."/>
            <person name="Arai W."/>
            <person name="Tsubouchi T."/>
            <person name="Morono Y."/>
            <person name="Uchiyama I."/>
            <person name="Ito T."/>
            <person name="Fujiyama A."/>
            <person name="Inagaki F."/>
            <person name="Takami H."/>
        </authorList>
    </citation>
    <scope>NUCLEOTIDE SEQUENCE</scope>
    <source>
        <strain evidence="1">Expedition CK06-06</strain>
    </source>
</reference>
<protein>
    <submittedName>
        <fullName evidence="1">Uncharacterized protein</fullName>
    </submittedName>
</protein>
<dbReference type="EMBL" id="BART01011581">
    <property type="protein sequence ID" value="GAG86894.1"/>
    <property type="molecule type" value="Genomic_DNA"/>
</dbReference>
<evidence type="ECO:0000313" key="1">
    <source>
        <dbReference type="EMBL" id="GAG86894.1"/>
    </source>
</evidence>
<accession>X1AV75</accession>
<comment type="caution">
    <text evidence="1">The sequence shown here is derived from an EMBL/GenBank/DDBJ whole genome shotgun (WGS) entry which is preliminary data.</text>
</comment>
<gene>
    <name evidence="1" type="ORF">S01H4_24599</name>
</gene>
<name>X1AV75_9ZZZZ</name>
<proteinExistence type="predicted"/>